<keyword evidence="3" id="KW-1185">Reference proteome</keyword>
<dbReference type="Pfam" id="PF13454">
    <property type="entry name" value="NAD_binding_9"/>
    <property type="match status" value="1"/>
</dbReference>
<sequence length="671" mass="71317">MTSAISGTTRRAIAIVGGGPRGVSLLERIGANLTGTDHPGLDIHIVDDTQIGAGRVWRTDQDRELCMNTLAHAVTLFPDPSVTMDGPVVAGPTLHEWSLLLLGGPRAQDVPPAHRAAFDAVPVREGIADDFRTEIVEQRPESHPSRALYGEYISWVYAHARRALPASVTLTEHTGRVVAIDDNDGRQTLTLGDGASFTADAIVAATGWIPRAETAEERTISAAVAENPELVWVRPDSPVDQDLDAVPAGANAVVRGLGMGFFDAMALLTIGRGGRFVPDANADGGLRYEASGQEPVLHVSSRRGVPFRAKSLHGSLPPRATLRHLRAVDWDRVTRPIDVDTVIWPLILKDAFADWADALARVRPGAIDVVAAQDSIRDLDLGTRTGPLFDRTRHIASLLSEAVSPHLASGEEPLDLIAAAYPGQGRTWSSPADVDRWIADFVTHDLAEAERGADSPVKAALWAISAARGFTSRVGTFGGFTAESRASAYRELMSVGAMAGSGPPAFRNRQLLALQAAGLVHFIGPAARLTVTAEGFRSVSDAVDGSRITSSVLIDAWMHSHDVRESADPLVHQLTEAGRIRPFRAASSASGYRTTAAFDVRPSSGRAVRADGSDDPALHIAGIPIEEAMHDSIISPMPGSDPTMLRETDRVARSLIAVATSNTLSPSGAHA</sequence>
<evidence type="ECO:0000259" key="1">
    <source>
        <dbReference type="Pfam" id="PF13454"/>
    </source>
</evidence>
<gene>
    <name evidence="2" type="ORF">JOF34_001109</name>
</gene>
<protein>
    <submittedName>
        <fullName evidence="2">NAD(P)/FAD-binding protein YdhS</fullName>
    </submittedName>
</protein>
<dbReference type="InterPro" id="IPR036188">
    <property type="entry name" value="FAD/NAD-bd_sf"/>
</dbReference>
<dbReference type="EMBL" id="JAGIOL010000001">
    <property type="protein sequence ID" value="MBP2436523.1"/>
    <property type="molecule type" value="Genomic_DNA"/>
</dbReference>
<dbReference type="InterPro" id="IPR038732">
    <property type="entry name" value="HpyO/CreE_NAD-binding"/>
</dbReference>
<accession>A0ABS4ZHN5</accession>
<reference evidence="2 3" key="1">
    <citation type="submission" date="2021-03" db="EMBL/GenBank/DDBJ databases">
        <title>Sequencing the genomes of 1000 actinobacteria strains.</title>
        <authorList>
            <person name="Klenk H.-P."/>
        </authorList>
    </citation>
    <scope>NUCLEOTIDE SEQUENCE [LARGE SCALE GENOMIC DNA]</scope>
    <source>
        <strain evidence="2 3">DSM 24221</strain>
    </source>
</reference>
<dbReference type="SUPFAM" id="SSF51905">
    <property type="entry name" value="FAD/NAD(P)-binding domain"/>
    <property type="match status" value="1"/>
</dbReference>
<feature type="domain" description="FAD-dependent urate hydroxylase HpyO/Asp monooxygenase CreE-like FAD/NAD(P)-binding" evidence="1">
    <location>
        <begin position="14"/>
        <end position="207"/>
    </location>
</feature>
<dbReference type="Proteomes" id="UP001519362">
    <property type="component" value="Unassembled WGS sequence"/>
</dbReference>
<name>A0ABS4ZHN5_9MICO</name>
<dbReference type="PANTHER" id="PTHR40254">
    <property type="entry name" value="BLR0577 PROTEIN"/>
    <property type="match status" value="1"/>
</dbReference>
<evidence type="ECO:0000313" key="2">
    <source>
        <dbReference type="EMBL" id="MBP2436523.1"/>
    </source>
</evidence>
<proteinExistence type="predicted"/>
<dbReference type="PANTHER" id="PTHR40254:SF1">
    <property type="entry name" value="BLR0577 PROTEIN"/>
    <property type="match status" value="1"/>
</dbReference>
<dbReference type="RefSeq" id="WP_165136163.1">
    <property type="nucleotide sequence ID" value="NZ_CP049253.1"/>
</dbReference>
<comment type="caution">
    <text evidence="2">The sequence shown here is derived from an EMBL/GenBank/DDBJ whole genome shotgun (WGS) entry which is preliminary data.</text>
</comment>
<organism evidence="2 3">
    <name type="scientific">Microbacterium amylolyticum</name>
    <dbReference type="NCBI Taxonomy" id="936337"/>
    <lineage>
        <taxon>Bacteria</taxon>
        <taxon>Bacillati</taxon>
        <taxon>Actinomycetota</taxon>
        <taxon>Actinomycetes</taxon>
        <taxon>Micrococcales</taxon>
        <taxon>Microbacteriaceae</taxon>
        <taxon>Microbacterium</taxon>
    </lineage>
</organism>
<evidence type="ECO:0000313" key="3">
    <source>
        <dbReference type="Proteomes" id="UP001519362"/>
    </source>
</evidence>
<dbReference type="InterPro" id="IPR052189">
    <property type="entry name" value="L-asp_N-monooxygenase_NS-form"/>
</dbReference>